<dbReference type="GO" id="GO:0005524">
    <property type="term" value="F:ATP binding"/>
    <property type="evidence" value="ECO:0007669"/>
    <property type="project" value="UniProtKB-KW"/>
</dbReference>
<evidence type="ECO:0000313" key="1">
    <source>
        <dbReference type="EMBL" id="TWS98029.1"/>
    </source>
</evidence>
<dbReference type="Proteomes" id="UP000317430">
    <property type="component" value="Unassembled WGS sequence"/>
</dbReference>
<dbReference type="EMBL" id="VOHL01000002">
    <property type="protein sequence ID" value="TWS98029.1"/>
    <property type="molecule type" value="Genomic_DNA"/>
</dbReference>
<accession>A0A5C5SBV6</accession>
<reference evidence="1 2" key="1">
    <citation type="submission" date="2019-08" db="EMBL/GenBank/DDBJ databases">
        <authorList>
            <person name="Lei W."/>
        </authorList>
    </citation>
    <scope>NUCLEOTIDE SEQUENCE [LARGE SCALE GENOMIC DNA]</scope>
    <source>
        <strain evidence="1 2">CCUG 66496</strain>
    </source>
</reference>
<dbReference type="AlphaFoldDB" id="A0A5C5SBV6"/>
<proteinExistence type="predicted"/>
<sequence>MENHRITGSGIHQEFLKTHEIYARFVKEQIL</sequence>
<protein>
    <submittedName>
        <fullName evidence="1">ABC transporter ATP-binding protein</fullName>
    </submittedName>
</protein>
<keyword evidence="1" id="KW-0067">ATP-binding</keyword>
<keyword evidence="2" id="KW-1185">Reference proteome</keyword>
<evidence type="ECO:0000313" key="2">
    <source>
        <dbReference type="Proteomes" id="UP000317430"/>
    </source>
</evidence>
<comment type="caution">
    <text evidence="1">The sequence shown here is derived from an EMBL/GenBank/DDBJ whole genome shotgun (WGS) entry which is preliminary data.</text>
</comment>
<gene>
    <name evidence="1" type="ORF">FRX57_03620</name>
</gene>
<name>A0A5C5SBV6_9STRE</name>
<keyword evidence="1" id="KW-0547">Nucleotide-binding</keyword>
<organism evidence="1 2">
    <name type="scientific">Streptococcus cuniculipharyngis</name>
    <dbReference type="NCBI Taxonomy" id="1562651"/>
    <lineage>
        <taxon>Bacteria</taxon>
        <taxon>Bacillati</taxon>
        <taxon>Bacillota</taxon>
        <taxon>Bacilli</taxon>
        <taxon>Lactobacillales</taxon>
        <taxon>Streptococcaceae</taxon>
        <taxon>Streptococcus</taxon>
    </lineage>
</organism>